<proteinExistence type="predicted"/>
<evidence type="ECO:0000256" key="1">
    <source>
        <dbReference type="SAM" id="Coils"/>
    </source>
</evidence>
<dbReference type="GO" id="GO:0005802">
    <property type="term" value="C:trans-Golgi network"/>
    <property type="evidence" value="ECO:0007669"/>
    <property type="project" value="TreeGrafter"/>
</dbReference>
<accession>A0A2Y9I0A0</accession>
<dbReference type="KEGG" id="nsu:110589336"/>
<dbReference type="InParanoid" id="A0A2Y9I0A0"/>
<dbReference type="PANTHER" id="PTHR18911:SF5">
    <property type="entry name" value="COILED-COIL DOMAIN-CONTAINING PROTEIN 186"/>
    <property type="match status" value="1"/>
</dbReference>
<dbReference type="GeneID" id="110589336"/>
<dbReference type="RefSeq" id="XP_021555554.1">
    <property type="nucleotide sequence ID" value="XM_021699879.1"/>
</dbReference>
<keyword evidence="3" id="KW-1185">Reference proteome</keyword>
<evidence type="ECO:0000313" key="3">
    <source>
        <dbReference type="Proteomes" id="UP000248481"/>
    </source>
</evidence>
<keyword evidence="1" id="KW-0175">Coiled coil</keyword>
<feature type="region of interest" description="Disordered" evidence="2">
    <location>
        <begin position="690"/>
        <end position="759"/>
    </location>
</feature>
<evidence type="ECO:0000313" key="4">
    <source>
        <dbReference type="RefSeq" id="XP_021555554.1"/>
    </source>
</evidence>
<feature type="coiled-coil region" evidence="1">
    <location>
        <begin position="774"/>
        <end position="808"/>
    </location>
</feature>
<dbReference type="STRING" id="29088.A0A2Y9I0A0"/>
<gene>
    <name evidence="4" type="primary">CCDC186</name>
</gene>
<name>A0A2Y9I0A0_NEOSC</name>
<feature type="compositionally biased region" description="Basic and acidic residues" evidence="2">
    <location>
        <begin position="712"/>
        <end position="726"/>
    </location>
</feature>
<dbReference type="GO" id="GO:0031267">
    <property type="term" value="F:small GTPase binding"/>
    <property type="evidence" value="ECO:0007669"/>
    <property type="project" value="TreeGrafter"/>
</dbReference>
<feature type="compositionally biased region" description="Low complexity" evidence="2">
    <location>
        <begin position="727"/>
        <end position="743"/>
    </location>
</feature>
<dbReference type="Proteomes" id="UP000248481">
    <property type="component" value="Chromosome 6"/>
</dbReference>
<dbReference type="PANTHER" id="PTHR18911">
    <property type="entry name" value="CTCL TUMOR ANTIGEN HD-CL-01"/>
    <property type="match status" value="1"/>
</dbReference>
<dbReference type="Gene3D" id="1.10.287.1490">
    <property type="match status" value="1"/>
</dbReference>
<dbReference type="AlphaFoldDB" id="A0A2Y9I0A0"/>
<dbReference type="CTD" id="55088"/>
<reference evidence="4" key="1">
    <citation type="submission" date="2025-08" db="UniProtKB">
        <authorList>
            <consortium name="RefSeq"/>
        </authorList>
    </citation>
    <scope>IDENTIFICATION</scope>
    <source>
        <tissue evidence="4">Blood</tissue>
    </source>
</reference>
<organism evidence="3 4">
    <name type="scientific">Neomonachus schauinslandi</name>
    <name type="common">Hawaiian monk seal</name>
    <name type="synonym">Monachus schauinslandi</name>
    <dbReference type="NCBI Taxonomy" id="29088"/>
    <lineage>
        <taxon>Eukaryota</taxon>
        <taxon>Metazoa</taxon>
        <taxon>Chordata</taxon>
        <taxon>Craniata</taxon>
        <taxon>Vertebrata</taxon>
        <taxon>Euteleostomi</taxon>
        <taxon>Mammalia</taxon>
        <taxon>Eutheria</taxon>
        <taxon>Laurasiatheria</taxon>
        <taxon>Carnivora</taxon>
        <taxon>Caniformia</taxon>
        <taxon>Pinnipedia</taxon>
        <taxon>Phocidae</taxon>
        <taxon>Monachinae</taxon>
        <taxon>Monachini</taxon>
        <taxon>Neomonachus</taxon>
    </lineage>
</organism>
<dbReference type="GO" id="GO:0099518">
    <property type="term" value="P:vesicle cytoskeletal trafficking"/>
    <property type="evidence" value="ECO:0007669"/>
    <property type="project" value="TreeGrafter"/>
</dbReference>
<evidence type="ECO:0000256" key="2">
    <source>
        <dbReference type="SAM" id="MobiDB-lite"/>
    </source>
</evidence>
<dbReference type="InterPro" id="IPR038830">
    <property type="entry name" value="CCDC186"/>
</dbReference>
<sequence>MQSEVVSISMSETENIASISSDKNIGKIFELKEDFCNSFSVDESSSLENESKLSSLNFDKTSCQPNEHNQIEAQENCIQDHGGGEDSCAKADICPENSEQVGNFPGGDLTKQISKTNETEQTVTQILAELRSSTFTEAANQKTYSESPYDTDCTKKLISKIKNVSASEDLLEEIESELLSTEFVEEHRVPNGMNKGEHALVMFEKCVQEKYLQQEHTIKKLIKENKKHQELILDICSEKDNLREELKKRTETEKQHMSTIKQLESRIEELSKEVKTSKDKLVAQDIAAKNAVQQLHKEMAHRMEQANKKCEEARQEKEAMVMKYVRGEKESLDLRKEKEILERKLRDANKESEKNTNKIKQLSQEKGRLHQLYETKESETTRLTREIDKLKEDINSHVIKVKWAQNKLKAEMDSHKETKDKLKETTTKLTQAKEEADQIRKNCQDMIKTYQESEEIKSNELDAKLRVTKGELEKQMQEKSDQLEMHHAKIKELEDLKRTFKEGMDELRTLRTKVKCLEDERLRTEDELSKYKEIINRQKAEIQNLLDRVKIVDQIQEQHQRGKQEIENLKEEVESLNSLINDLQKDIEGSRKRESELLLFTEKLTSKNAQLQSESNSLQSQFDKLSCSESRLQSQCEQMKQTNTNLESRLSKEEELRKEEVQTLQAELTCRQTEVKALSTQVEELKDELVTQRRKHASSVKDLTKQLQQARRKLDQVENGSYDKEVSSMGSRSSSSGSLNARSSAEDRSPENTGSSVAVDNFPEVDKAMLIERIVRLQKAHARKNEKIEFMEDHIKQLVEEIRKKTKIIQSYILREESGTLSSEASDFNKVHLSRRGGIMASLYTSHPADSGLTLDLSLEINRKLQAVLEDTLLKNITLKENLQTLGTEIERLIKHQHELEQRTKKT</sequence>
<protein>
    <submittedName>
        <fullName evidence="4">LOW QUALITY PROTEIN: coiled-coil domain-containing protein 186</fullName>
    </submittedName>
</protein>